<evidence type="ECO:0000313" key="3">
    <source>
        <dbReference type="Proteomes" id="UP000287527"/>
    </source>
</evidence>
<dbReference type="AlphaFoldDB" id="A0A444GS74"/>
<evidence type="ECO:0008006" key="4">
    <source>
        <dbReference type="Google" id="ProtNLM"/>
    </source>
</evidence>
<protein>
    <recommendedName>
        <fullName evidence="4">6-bladed beta-propeller</fullName>
    </recommendedName>
</protein>
<keyword evidence="1" id="KW-0732">Signal</keyword>
<organism evidence="2 3">
    <name type="scientific">Flavobacterium cerinum</name>
    <dbReference type="NCBI Taxonomy" id="2502784"/>
    <lineage>
        <taxon>Bacteria</taxon>
        <taxon>Pseudomonadati</taxon>
        <taxon>Bacteroidota</taxon>
        <taxon>Flavobacteriia</taxon>
        <taxon>Flavobacteriales</taxon>
        <taxon>Flavobacteriaceae</taxon>
        <taxon>Flavobacterium</taxon>
    </lineage>
</organism>
<gene>
    <name evidence="2" type="ORF">EPI11_14740</name>
</gene>
<dbReference type="OrthoDB" id="9946475at2"/>
<name>A0A444GS74_9FLAO</name>
<reference evidence="2 3" key="1">
    <citation type="submission" date="2019-01" db="EMBL/GenBank/DDBJ databases">
        <title>Flavobacterium sp. nov.,isolated from freshwater.</title>
        <authorList>
            <person name="Zhang R."/>
            <person name="Du Z.-J."/>
        </authorList>
    </citation>
    <scope>NUCLEOTIDE SEQUENCE [LARGE SCALE GENOMIC DNA]</scope>
    <source>
        <strain evidence="2 3">1E403</strain>
    </source>
</reference>
<proteinExistence type="predicted"/>
<keyword evidence="3" id="KW-1185">Reference proteome</keyword>
<feature type="signal peptide" evidence="1">
    <location>
        <begin position="1"/>
        <end position="18"/>
    </location>
</feature>
<accession>A0A444GS74</accession>
<dbReference type="Proteomes" id="UP000287527">
    <property type="component" value="Unassembled WGS sequence"/>
</dbReference>
<dbReference type="EMBL" id="SBII01000011">
    <property type="protein sequence ID" value="RWW93788.1"/>
    <property type="molecule type" value="Genomic_DNA"/>
</dbReference>
<evidence type="ECO:0000256" key="1">
    <source>
        <dbReference type="SAM" id="SignalP"/>
    </source>
</evidence>
<dbReference type="RefSeq" id="WP_128390744.1">
    <property type="nucleotide sequence ID" value="NZ_SBII01000011.1"/>
</dbReference>
<sequence>MIKYFILAVWLVGLPALAQQKPASKTKTTSSRIKTEASKPRILDAAIKENPFYFKGFSLTIHDGAADERGNHMFVGRIKALEEDEKKRDPIINKAIDLSIGFYDDHYILISTDKNFKILKIGDAHRTQVISYNSKLEKFILGCSELGRLNLDDHYVSEWQPMIVVLNLEQYGTVYDIKNDYSCYLKDFIFEEERIHVLVASEEPGRSITRDEKLEIITVDLNKFHYKEGYFPKILDPVSKIISDYGGGGRIDVSEISKVGSTYYFSASNFDQTDLKNLKNETHIYRFNGKTLEDQEDFKYFEGGYNNHNVVNINGFYANSLTENIFLATNFFGGKEMYLTKTNVNFVTKKNIEIELFDKIDTGKMVVLSNGTIVVLSQNKERNWCYSVYNSDLVFVKKIDSGLSGTYFPSKIKITNEDMVECFFYDTKKIKYDSVLQCVKVN</sequence>
<evidence type="ECO:0000313" key="2">
    <source>
        <dbReference type="EMBL" id="RWW93788.1"/>
    </source>
</evidence>
<comment type="caution">
    <text evidence="2">The sequence shown here is derived from an EMBL/GenBank/DDBJ whole genome shotgun (WGS) entry which is preliminary data.</text>
</comment>
<feature type="chain" id="PRO_5019572181" description="6-bladed beta-propeller" evidence="1">
    <location>
        <begin position="19"/>
        <end position="442"/>
    </location>
</feature>